<keyword evidence="3" id="KW-0443">Lipid metabolism</keyword>
<keyword evidence="6" id="KW-1185">Reference proteome</keyword>
<protein>
    <submittedName>
        <fullName evidence="5">Putative dienelactone hydrolase</fullName>
    </submittedName>
</protein>
<dbReference type="SUPFAM" id="SSF53474">
    <property type="entry name" value="alpha/beta-Hydrolases"/>
    <property type="match status" value="1"/>
</dbReference>
<dbReference type="InterPro" id="IPR016986">
    <property type="entry name" value="UCP031982_abhydr"/>
</dbReference>
<dbReference type="InterPro" id="IPR029058">
    <property type="entry name" value="AB_hydrolase_fold"/>
</dbReference>
<evidence type="ECO:0000256" key="1">
    <source>
        <dbReference type="ARBA" id="ARBA00022801"/>
    </source>
</evidence>
<comment type="caution">
    <text evidence="5">The sequence shown here is derived from an EMBL/GenBank/DDBJ whole genome shotgun (WGS) entry which is preliminary data.</text>
</comment>
<gene>
    <name evidence="5" type="ORF">F4695_001260</name>
</gene>
<feature type="chain" id="PRO_5031094584" evidence="4">
    <location>
        <begin position="30"/>
        <end position="350"/>
    </location>
</feature>
<keyword evidence="2" id="KW-0442">Lipid degradation</keyword>
<organism evidence="5 6">
    <name type="scientific">Rhizobium soli</name>
    <dbReference type="NCBI Taxonomy" id="424798"/>
    <lineage>
        <taxon>Bacteria</taxon>
        <taxon>Pseudomonadati</taxon>
        <taxon>Pseudomonadota</taxon>
        <taxon>Alphaproteobacteria</taxon>
        <taxon>Hyphomicrobiales</taxon>
        <taxon>Rhizobiaceae</taxon>
        <taxon>Rhizobium/Agrobacterium group</taxon>
        <taxon>Rhizobium</taxon>
    </lineage>
</organism>
<proteinExistence type="predicted"/>
<dbReference type="Gene3D" id="3.40.50.1820">
    <property type="entry name" value="alpha/beta hydrolase"/>
    <property type="match status" value="1"/>
</dbReference>
<dbReference type="Proteomes" id="UP000585437">
    <property type="component" value="Unassembled WGS sequence"/>
</dbReference>
<dbReference type="PANTHER" id="PTHR10272">
    <property type="entry name" value="PLATELET-ACTIVATING FACTOR ACETYLHYDROLASE"/>
    <property type="match status" value="1"/>
</dbReference>
<evidence type="ECO:0000313" key="5">
    <source>
        <dbReference type="EMBL" id="MBB6507928.1"/>
    </source>
</evidence>
<keyword evidence="1 5" id="KW-0378">Hydrolase</keyword>
<sequence>MALPLPRLRLATLALIGFGYSATALPAFAFEAGTQWIQINPSHRTQPERVLITYPAKADGDPYRLGADALWVGVPARRNATPVQEKFPLVILSHGSGGNAAGLGWLSTELARNGFIVAAPNHIHSTSGDSIPVESFKIWERAQDVSALIDTLTTSATWSALVDKDRIGGIGFSLGGTTMMLTAGARASLQTFVTHCAEAGGKDAGCNWFQKGGVDFSQVDREAFEGGYGDKRVSAVIAVDPGFAMAYQNESLAGIDRPMLFINLGEGDGIMSGTNAQSLAVDIPEANYALVPGANHFSFLSICNANGAELLKQYEDDPVCDEVSDIPREKLHQQIFFNIAVFLRGTLLER</sequence>
<evidence type="ECO:0000256" key="3">
    <source>
        <dbReference type="ARBA" id="ARBA00023098"/>
    </source>
</evidence>
<evidence type="ECO:0000313" key="6">
    <source>
        <dbReference type="Proteomes" id="UP000585437"/>
    </source>
</evidence>
<dbReference type="GO" id="GO:0003847">
    <property type="term" value="F:1-alkyl-2-acetylglycerophosphocholine esterase activity"/>
    <property type="evidence" value="ECO:0007669"/>
    <property type="project" value="TreeGrafter"/>
</dbReference>
<keyword evidence="4" id="KW-0732">Signal</keyword>
<dbReference type="PIRSF" id="PIRSF031982">
    <property type="entry name" value="UCP031982_abhydr"/>
    <property type="match status" value="1"/>
</dbReference>
<feature type="signal peptide" evidence="4">
    <location>
        <begin position="1"/>
        <end position="29"/>
    </location>
</feature>
<dbReference type="RefSeq" id="WP_184654166.1">
    <property type="nucleotide sequence ID" value="NZ_JACHBU010000002.1"/>
</dbReference>
<name>A0A7X0JI23_9HYPH</name>
<reference evidence="5 6" key="1">
    <citation type="submission" date="2020-08" db="EMBL/GenBank/DDBJ databases">
        <title>The Agave Microbiome: Exploring the role of microbial communities in plant adaptations to desert environments.</title>
        <authorList>
            <person name="Partida-Martinez L.P."/>
        </authorList>
    </citation>
    <scope>NUCLEOTIDE SEQUENCE [LARGE SCALE GENOMIC DNA]</scope>
    <source>
        <strain evidence="5 6">AS3.12</strain>
    </source>
</reference>
<evidence type="ECO:0000256" key="2">
    <source>
        <dbReference type="ARBA" id="ARBA00022963"/>
    </source>
</evidence>
<dbReference type="Pfam" id="PF03403">
    <property type="entry name" value="PAF-AH_p_II"/>
    <property type="match status" value="1"/>
</dbReference>
<accession>A0A7X0JI23</accession>
<dbReference type="GO" id="GO:0016042">
    <property type="term" value="P:lipid catabolic process"/>
    <property type="evidence" value="ECO:0007669"/>
    <property type="project" value="UniProtKB-KW"/>
</dbReference>
<dbReference type="AlphaFoldDB" id="A0A7X0JI23"/>
<dbReference type="PANTHER" id="PTHR10272:SF0">
    <property type="entry name" value="PLATELET-ACTIVATING FACTOR ACETYLHYDROLASE"/>
    <property type="match status" value="1"/>
</dbReference>
<dbReference type="EMBL" id="JACHBU010000002">
    <property type="protein sequence ID" value="MBB6507928.1"/>
    <property type="molecule type" value="Genomic_DNA"/>
</dbReference>
<evidence type="ECO:0000256" key="4">
    <source>
        <dbReference type="SAM" id="SignalP"/>
    </source>
</evidence>